<evidence type="ECO:0000313" key="3">
    <source>
        <dbReference type="Proteomes" id="UP001519887"/>
    </source>
</evidence>
<dbReference type="InterPro" id="IPR001242">
    <property type="entry name" value="Condensation_dom"/>
</dbReference>
<comment type="caution">
    <text evidence="2">The sequence shown here is derived from an EMBL/GenBank/DDBJ whole genome shotgun (WGS) entry which is preliminary data.</text>
</comment>
<feature type="domain" description="Condensation" evidence="1">
    <location>
        <begin position="2"/>
        <end position="130"/>
    </location>
</feature>
<dbReference type="Proteomes" id="UP001519887">
    <property type="component" value="Unassembled WGS sequence"/>
</dbReference>
<accession>A0ABS7CML3</accession>
<proteinExistence type="predicted"/>
<feature type="non-terminal residue" evidence="2">
    <location>
        <position position="1"/>
    </location>
</feature>
<organism evidence="2 3">
    <name type="scientific">Paenibacillus sepulcri</name>
    <dbReference type="NCBI Taxonomy" id="359917"/>
    <lineage>
        <taxon>Bacteria</taxon>
        <taxon>Bacillati</taxon>
        <taxon>Bacillota</taxon>
        <taxon>Bacilli</taxon>
        <taxon>Bacillales</taxon>
        <taxon>Paenibacillaceae</taxon>
        <taxon>Paenibacillus</taxon>
    </lineage>
</organism>
<reference evidence="2 3" key="1">
    <citation type="submission" date="2021-07" db="EMBL/GenBank/DDBJ databases">
        <title>Paenibacillus radiodurans sp. nov., isolated from the southeastern edge of Tengger Desert.</title>
        <authorList>
            <person name="Zhang G."/>
        </authorList>
    </citation>
    <scope>NUCLEOTIDE SEQUENCE [LARGE SCALE GENOMIC DNA]</scope>
    <source>
        <strain evidence="2 3">CCM 7311</strain>
    </source>
</reference>
<protein>
    <recommendedName>
        <fullName evidence="1">Condensation domain-containing protein</fullName>
    </recommendedName>
</protein>
<sequence>LSALIRQIAGGIRELRRHQGYRHEELRRDLKLLGGNRRLFGPQINVMPFDYGLQFAGFRSTTHNLSAGPVDDLSINVYDRADGSGLRIDLDANPAVYSEDDLASHQRRFVRFLETAAAADMNSPIGRIGLLL</sequence>
<dbReference type="SUPFAM" id="SSF52777">
    <property type="entry name" value="CoA-dependent acyltransferases"/>
    <property type="match status" value="1"/>
</dbReference>
<gene>
    <name evidence="2" type="ORF">K0U00_49050</name>
</gene>
<evidence type="ECO:0000313" key="2">
    <source>
        <dbReference type="EMBL" id="MBW7462027.1"/>
    </source>
</evidence>
<name>A0ABS7CML3_9BACL</name>
<keyword evidence="3" id="KW-1185">Reference proteome</keyword>
<evidence type="ECO:0000259" key="1">
    <source>
        <dbReference type="Pfam" id="PF00668"/>
    </source>
</evidence>
<feature type="non-terminal residue" evidence="2">
    <location>
        <position position="132"/>
    </location>
</feature>
<dbReference type="Gene3D" id="3.30.559.30">
    <property type="entry name" value="Nonribosomal peptide synthetase, condensation domain"/>
    <property type="match status" value="1"/>
</dbReference>
<dbReference type="Pfam" id="PF00668">
    <property type="entry name" value="Condensation"/>
    <property type="match status" value="1"/>
</dbReference>
<dbReference type="EMBL" id="JAHZIK010003507">
    <property type="protein sequence ID" value="MBW7462027.1"/>
    <property type="molecule type" value="Genomic_DNA"/>
</dbReference>